<dbReference type="AlphaFoldDB" id="A0AAD8SI08"/>
<dbReference type="Proteomes" id="UP001231189">
    <property type="component" value="Unassembled WGS sequence"/>
</dbReference>
<evidence type="ECO:0000313" key="3">
    <source>
        <dbReference type="EMBL" id="KAK1652536.1"/>
    </source>
</evidence>
<evidence type="ECO:0000313" key="4">
    <source>
        <dbReference type="Proteomes" id="UP001231189"/>
    </source>
</evidence>
<dbReference type="PANTHER" id="PTHR16193">
    <property type="entry name" value="TETRATRICOPEPTIDE REPEAT PROTEIN 27"/>
    <property type="match status" value="1"/>
</dbReference>
<dbReference type="PROSITE" id="PS50005">
    <property type="entry name" value="TPR"/>
    <property type="match status" value="2"/>
</dbReference>
<dbReference type="Pfam" id="PF13432">
    <property type="entry name" value="TPR_16"/>
    <property type="match status" value="1"/>
</dbReference>
<dbReference type="PANTHER" id="PTHR16193:SF1">
    <property type="match status" value="1"/>
</dbReference>
<dbReference type="InterPro" id="IPR011990">
    <property type="entry name" value="TPR-like_helical_dom_sf"/>
</dbReference>
<dbReference type="InterPro" id="IPR019734">
    <property type="entry name" value="TPR_rpt"/>
</dbReference>
<dbReference type="Pfam" id="PF13181">
    <property type="entry name" value="TPR_8"/>
    <property type="match status" value="1"/>
</dbReference>
<feature type="repeat" description="TPR" evidence="1">
    <location>
        <begin position="608"/>
        <end position="641"/>
    </location>
</feature>
<feature type="repeat" description="TPR" evidence="1">
    <location>
        <begin position="642"/>
        <end position="675"/>
    </location>
</feature>
<proteinExistence type="predicted"/>
<keyword evidence="1" id="KW-0802">TPR repeat</keyword>
<dbReference type="Gene3D" id="1.25.40.10">
    <property type="entry name" value="Tetratricopeptide repeat domain"/>
    <property type="match status" value="1"/>
</dbReference>
<accession>A0AAD8SI08</accession>
<dbReference type="InterPro" id="IPR044244">
    <property type="entry name" value="TTC27/Emw1"/>
</dbReference>
<reference evidence="3" key="1">
    <citation type="submission" date="2023-07" db="EMBL/GenBank/DDBJ databases">
        <title>A chromosome-level genome assembly of Lolium multiflorum.</title>
        <authorList>
            <person name="Chen Y."/>
            <person name="Copetti D."/>
            <person name="Kolliker R."/>
            <person name="Studer B."/>
        </authorList>
    </citation>
    <scope>NUCLEOTIDE SEQUENCE</scope>
    <source>
        <strain evidence="3">02402/16</strain>
        <tissue evidence="3">Leaf</tissue>
    </source>
</reference>
<dbReference type="PROSITE" id="PS50293">
    <property type="entry name" value="TPR_REGION"/>
    <property type="match status" value="1"/>
</dbReference>
<comment type="caution">
    <text evidence="3">The sequence shown here is derived from an EMBL/GenBank/DDBJ whole genome shotgun (WGS) entry which is preliminary data.</text>
</comment>
<sequence>MAVSTFLREAELRLLRCTLPAAASQPPPPLPPPVHPLGPVAASALAAVELGDYAAALASAAPHILHAHASTESADVSPAQFYADLAAAVDAFLQGDVGGAADEGLECRCALVLSAAVAALLAFTQQNVTGPPGKYSPFPFSTSSLDERWYSDPGGKWDAWASDHLVASFGSHVHGRFSLLQFIVFAEILFTSMMSLDSSGFRSVLWWLCRVSMSQQNILDELSSSLFDQVQVYKNKILTHFGDLEKVSSYWSSSLCDGEGSSLVSAAYIEAGIAEYKYGRVDASRLHLDSAQEACGIHLSLTGILGFRRVHQVDAKSQMVLVAKTTERELKGAQSDVMDLRYTRSSVPAESDGFCDILRTPRLAQNGNKSSGESMTCASTQISLTPIQQAVVLAECLHVSRRSRNDEMSGWEMAPYIEAIDSQDESYFVVKSLGDVLRIRWESTRSRTKQRALLMMENLIEDVGKECPVASQRAKLVFGVHMPSLPALRKEYGQLLISCGILGVALEVFKDLELWDNLIYCYQLSGKLADAVSLINARLSVTPNDPRLWCSLGDATNNDDHYRKALEVSSNKSARALRSLARSAYNRNDFYTSKTLWESALALNSLFPDAWFAYGTAAWKDKDLEKAVDAFTRAVQIDPENGEAWNNIACLHMIRGKSQGAVQAFREAVKLKRNSWEVWDNYSKVALDTGNIRLTLEAVKMVLTLSFNKRCNVDLLDKVMTTLEEQATNLGDTEEAESIGKTSDDKNKDTMQSSQLLGIVGDILKKIVGSEATCPEIWGLYARWSKSKGSLMECSQDLVKQIRSLQGSGVWHDKKKFTKFSQASLQLCKVYMEISSTTENRQELLLAEMHLKSSLKQASDFQDTEEYRALDDCLVELQDLIGRTTVGKNRSRDRNLTVGCMCEGSVQCRGEWREPLQSSSHKVSSCGRHGFSFGRPSRGTAAANLAYARQDVAHALTVHAGWDQYGVLLAGGFYVVCQYITV</sequence>
<dbReference type="SUPFAM" id="SSF48452">
    <property type="entry name" value="TPR-like"/>
    <property type="match status" value="2"/>
</dbReference>
<evidence type="ECO:0000256" key="2">
    <source>
        <dbReference type="SAM" id="MobiDB-lite"/>
    </source>
</evidence>
<evidence type="ECO:0000256" key="1">
    <source>
        <dbReference type="PROSITE-ProRule" id="PRU00339"/>
    </source>
</evidence>
<keyword evidence="4" id="KW-1185">Reference proteome</keyword>
<protein>
    <submittedName>
        <fullName evidence="3">Uncharacterized protein</fullName>
    </submittedName>
</protein>
<feature type="region of interest" description="Disordered" evidence="2">
    <location>
        <begin position="730"/>
        <end position="749"/>
    </location>
</feature>
<name>A0AAD8SI08_LOLMU</name>
<organism evidence="3 4">
    <name type="scientific">Lolium multiflorum</name>
    <name type="common">Italian ryegrass</name>
    <name type="synonym">Lolium perenne subsp. multiflorum</name>
    <dbReference type="NCBI Taxonomy" id="4521"/>
    <lineage>
        <taxon>Eukaryota</taxon>
        <taxon>Viridiplantae</taxon>
        <taxon>Streptophyta</taxon>
        <taxon>Embryophyta</taxon>
        <taxon>Tracheophyta</taxon>
        <taxon>Spermatophyta</taxon>
        <taxon>Magnoliopsida</taxon>
        <taxon>Liliopsida</taxon>
        <taxon>Poales</taxon>
        <taxon>Poaceae</taxon>
        <taxon>BOP clade</taxon>
        <taxon>Pooideae</taxon>
        <taxon>Poodae</taxon>
        <taxon>Poeae</taxon>
        <taxon>Poeae Chloroplast Group 2 (Poeae type)</taxon>
        <taxon>Loliodinae</taxon>
        <taxon>Loliinae</taxon>
        <taxon>Lolium</taxon>
    </lineage>
</organism>
<gene>
    <name evidence="3" type="ORF">QYE76_070341</name>
</gene>
<dbReference type="SMART" id="SM00028">
    <property type="entry name" value="TPR"/>
    <property type="match status" value="5"/>
</dbReference>
<dbReference type="EMBL" id="JAUUTY010000004">
    <property type="protein sequence ID" value="KAK1652536.1"/>
    <property type="molecule type" value="Genomic_DNA"/>
</dbReference>